<dbReference type="InterPro" id="IPR036291">
    <property type="entry name" value="NAD(P)-bd_dom_sf"/>
</dbReference>
<dbReference type="KEGG" id="pmb:A9601_14581"/>
<dbReference type="Pfam" id="PF01370">
    <property type="entry name" value="Epimerase"/>
    <property type="match status" value="1"/>
</dbReference>
<dbReference type="RefSeq" id="WP_011818878.1">
    <property type="nucleotide sequence ID" value="NC_008816.1"/>
</dbReference>
<evidence type="ECO:0000313" key="4">
    <source>
        <dbReference type="Proteomes" id="UP000002590"/>
    </source>
</evidence>
<dbReference type="PANTHER" id="PTHR43000">
    <property type="entry name" value="DTDP-D-GLUCOSE 4,6-DEHYDRATASE-RELATED"/>
    <property type="match status" value="1"/>
</dbReference>
<proteinExistence type="inferred from homology"/>
<dbReference type="EMBL" id="CP000551">
    <property type="protein sequence ID" value="ABM70741.1"/>
    <property type="molecule type" value="Genomic_DNA"/>
</dbReference>
<sequence>MKVLLTGSNGFLGGNLKDFYIKKPYLLHFYNRQKSYYEILKGNEEFDLIINTASATPKNCDNKLILESNIVNTSKLCNIALKCKVKYFINISSVSVYGKPNTSQLTEDSPLDAKDNYGYSKLLSEEIIDSNLKAFMRVYHFRAPGIIGKGSFQASGNFISTLIHKLKKNIPIEIHSPKSKFNNITSDYSIYRCINHVLQNNIESGAFLIASNQSLLLEELVDFVKQKTKSLSSIKWIEEPLNHQPFIIDNAKCNKFKFPIRKTREELEYYIKEIRDYE</sequence>
<feature type="domain" description="NAD-dependent epimerase/dehydratase" evidence="2">
    <location>
        <begin position="3"/>
        <end position="174"/>
    </location>
</feature>
<comment type="similarity">
    <text evidence="1">Belongs to the NAD(P)-dependent epimerase/dehydratase family.</text>
</comment>
<dbReference type="SUPFAM" id="SSF51735">
    <property type="entry name" value="NAD(P)-binding Rossmann-fold domains"/>
    <property type="match status" value="1"/>
</dbReference>
<dbReference type="OrthoDB" id="9811743at2"/>
<gene>
    <name evidence="3" type="ordered locus">A9601_14581</name>
</gene>
<organism evidence="3 4">
    <name type="scientific">Prochlorococcus marinus (strain AS9601)</name>
    <dbReference type="NCBI Taxonomy" id="146891"/>
    <lineage>
        <taxon>Bacteria</taxon>
        <taxon>Bacillati</taxon>
        <taxon>Cyanobacteriota</taxon>
        <taxon>Cyanophyceae</taxon>
        <taxon>Synechococcales</taxon>
        <taxon>Prochlorococcaceae</taxon>
        <taxon>Prochlorococcus</taxon>
    </lineage>
</organism>
<reference evidence="3 4" key="1">
    <citation type="journal article" date="2007" name="PLoS Genet.">
        <title>Patterns and implications of gene gain and loss in the evolution of Prochlorococcus.</title>
        <authorList>
            <person name="Kettler G.C."/>
            <person name="Martiny A.C."/>
            <person name="Huang K."/>
            <person name="Zucker J."/>
            <person name="Coleman M.L."/>
            <person name="Rodrigue S."/>
            <person name="Chen F."/>
            <person name="Lapidus A."/>
            <person name="Ferriera S."/>
            <person name="Johnson J."/>
            <person name="Steglich C."/>
            <person name="Church G.M."/>
            <person name="Richardson P."/>
            <person name="Chisholm S.W."/>
        </authorList>
    </citation>
    <scope>NUCLEOTIDE SEQUENCE [LARGE SCALE GENOMIC DNA]</scope>
    <source>
        <strain evidence="3 4">AS9601</strain>
    </source>
</reference>
<protein>
    <recommendedName>
        <fullName evidence="2">NAD-dependent epimerase/dehydratase domain-containing protein</fullName>
    </recommendedName>
</protein>
<dbReference type="Gene3D" id="3.40.50.720">
    <property type="entry name" value="NAD(P)-binding Rossmann-like Domain"/>
    <property type="match status" value="1"/>
</dbReference>
<name>A2BSI0_PROMS</name>
<dbReference type="CDD" id="cd08946">
    <property type="entry name" value="SDR_e"/>
    <property type="match status" value="1"/>
</dbReference>
<dbReference type="InterPro" id="IPR001509">
    <property type="entry name" value="Epimerase_deHydtase"/>
</dbReference>
<evidence type="ECO:0000259" key="2">
    <source>
        <dbReference type="Pfam" id="PF01370"/>
    </source>
</evidence>
<evidence type="ECO:0000313" key="3">
    <source>
        <dbReference type="EMBL" id="ABM70741.1"/>
    </source>
</evidence>
<dbReference type="AlphaFoldDB" id="A2BSI0"/>
<dbReference type="eggNOG" id="COG0451">
    <property type="taxonomic scope" value="Bacteria"/>
</dbReference>
<accession>A2BSI0</accession>
<dbReference type="HOGENOM" id="CLU_1022122_0_0_3"/>
<evidence type="ECO:0000256" key="1">
    <source>
        <dbReference type="ARBA" id="ARBA00007637"/>
    </source>
</evidence>
<dbReference type="Proteomes" id="UP000002590">
    <property type="component" value="Chromosome"/>
</dbReference>
<dbReference type="STRING" id="146891.A9601_14581"/>